<dbReference type="RefSeq" id="WP_093077080.1">
    <property type="nucleotide sequence ID" value="NZ_FNBE01000002.1"/>
</dbReference>
<evidence type="ECO:0008006" key="3">
    <source>
        <dbReference type="Google" id="ProtNLM"/>
    </source>
</evidence>
<proteinExistence type="predicted"/>
<sequence>MTSDLRLDPAGVAAAAARASMLADDLEVLARRAAETIGATDLPDALAGAQRMLHDTAAVLRRTAAGAAEADTLAARAFGDLRR</sequence>
<accession>A0A1G7GLP8</accession>
<reference evidence="1 2" key="1">
    <citation type="submission" date="2016-10" db="EMBL/GenBank/DDBJ databases">
        <authorList>
            <person name="de Groot N.N."/>
        </authorList>
    </citation>
    <scope>NUCLEOTIDE SEQUENCE [LARGE SCALE GENOMIC DNA]</scope>
    <source>
        <strain evidence="1 2">CGMCC 4.3143</strain>
    </source>
</reference>
<evidence type="ECO:0000313" key="2">
    <source>
        <dbReference type="Proteomes" id="UP000198967"/>
    </source>
</evidence>
<dbReference type="STRING" id="366584.SAMN05216377_102392"/>
<name>A0A1G7GLP8_PSEOR</name>
<dbReference type="Proteomes" id="UP000198967">
    <property type="component" value="Unassembled WGS sequence"/>
</dbReference>
<dbReference type="AlphaFoldDB" id="A0A1G7GLP8"/>
<evidence type="ECO:0000313" key="1">
    <source>
        <dbReference type="EMBL" id="SDE89067.1"/>
    </source>
</evidence>
<organism evidence="1 2">
    <name type="scientific">Pseudonocardia oroxyli</name>
    <dbReference type="NCBI Taxonomy" id="366584"/>
    <lineage>
        <taxon>Bacteria</taxon>
        <taxon>Bacillati</taxon>
        <taxon>Actinomycetota</taxon>
        <taxon>Actinomycetes</taxon>
        <taxon>Pseudonocardiales</taxon>
        <taxon>Pseudonocardiaceae</taxon>
        <taxon>Pseudonocardia</taxon>
    </lineage>
</organism>
<gene>
    <name evidence="1" type="ORF">SAMN05216377_102392</name>
</gene>
<protein>
    <recommendedName>
        <fullName evidence="3">Excreted virulence factor EspC, type VII ESX diderm</fullName>
    </recommendedName>
</protein>
<dbReference type="EMBL" id="FNBE01000002">
    <property type="protein sequence ID" value="SDE89067.1"/>
    <property type="molecule type" value="Genomic_DNA"/>
</dbReference>
<keyword evidence="2" id="KW-1185">Reference proteome</keyword>